<dbReference type="RefSeq" id="WP_034799165.1">
    <property type="nucleotide sequence ID" value="NZ_UGGP01000001.1"/>
</dbReference>
<keyword evidence="6" id="KW-0378">Hydrolase</keyword>
<evidence type="ECO:0000313" key="6">
    <source>
        <dbReference type="EMBL" id="STO08251.1"/>
    </source>
</evidence>
<dbReference type="Gene3D" id="3.40.50.300">
    <property type="entry name" value="P-loop containing nucleotide triphosphate hydrolases"/>
    <property type="match status" value="1"/>
</dbReference>
<dbReference type="PANTHER" id="PTHR43776:SF7">
    <property type="entry name" value="D,D-DIPEPTIDE TRANSPORT ATP-BINDING PROTEIN DDPF-RELATED"/>
    <property type="match status" value="1"/>
</dbReference>
<keyword evidence="3" id="KW-0547">Nucleotide-binding</keyword>
<dbReference type="SMART" id="SM00382">
    <property type="entry name" value="AAA"/>
    <property type="match status" value="1"/>
</dbReference>
<evidence type="ECO:0000313" key="7">
    <source>
        <dbReference type="Proteomes" id="UP000254060"/>
    </source>
</evidence>
<dbReference type="EMBL" id="UGGP01000001">
    <property type="protein sequence ID" value="STO08251.1"/>
    <property type="molecule type" value="Genomic_DNA"/>
</dbReference>
<evidence type="ECO:0000256" key="3">
    <source>
        <dbReference type="ARBA" id="ARBA00022741"/>
    </source>
</evidence>
<dbReference type="GO" id="GO:0055085">
    <property type="term" value="P:transmembrane transport"/>
    <property type="evidence" value="ECO:0007669"/>
    <property type="project" value="UniProtKB-ARBA"/>
</dbReference>
<dbReference type="InterPro" id="IPR003593">
    <property type="entry name" value="AAA+_ATPase"/>
</dbReference>
<dbReference type="InterPro" id="IPR017871">
    <property type="entry name" value="ABC_transporter-like_CS"/>
</dbReference>
<proteinExistence type="inferred from homology"/>
<dbReference type="GO" id="GO:0005524">
    <property type="term" value="F:ATP binding"/>
    <property type="evidence" value="ECO:0007669"/>
    <property type="project" value="UniProtKB-KW"/>
</dbReference>
<evidence type="ECO:0000256" key="4">
    <source>
        <dbReference type="ARBA" id="ARBA00022840"/>
    </source>
</evidence>
<dbReference type="PANTHER" id="PTHR43776">
    <property type="entry name" value="TRANSPORT ATP-BINDING PROTEIN"/>
    <property type="match status" value="1"/>
</dbReference>
<evidence type="ECO:0000256" key="2">
    <source>
        <dbReference type="ARBA" id="ARBA00022448"/>
    </source>
</evidence>
<feature type="domain" description="ABC transporter" evidence="5">
    <location>
        <begin position="3"/>
        <end position="242"/>
    </location>
</feature>
<name>A0A377FTW0_9BACL</name>
<keyword evidence="2" id="KW-0813">Transport</keyword>
<dbReference type="SUPFAM" id="SSF52540">
    <property type="entry name" value="P-loop containing nucleoside triphosphate hydrolases"/>
    <property type="match status" value="1"/>
</dbReference>
<dbReference type="STRING" id="1397694.GCA_000702585_02118"/>
<dbReference type="PROSITE" id="PS00211">
    <property type="entry name" value="ABC_TRANSPORTER_1"/>
    <property type="match status" value="1"/>
</dbReference>
<dbReference type="Pfam" id="PF00005">
    <property type="entry name" value="ABC_tran"/>
    <property type="match status" value="1"/>
</dbReference>
<keyword evidence="4 6" id="KW-0067">ATP-binding</keyword>
<dbReference type="InterPro" id="IPR003439">
    <property type="entry name" value="ABC_transporter-like_ATP-bd"/>
</dbReference>
<reference evidence="6 7" key="1">
    <citation type="submission" date="2018-06" db="EMBL/GenBank/DDBJ databases">
        <authorList>
            <consortium name="Pathogen Informatics"/>
            <person name="Doyle S."/>
        </authorList>
    </citation>
    <scope>NUCLEOTIDE SEQUENCE [LARGE SCALE GENOMIC DNA]</scope>
    <source>
        <strain evidence="6 7">NCTC13163</strain>
    </source>
</reference>
<dbReference type="EC" id="3.6.3.-" evidence="6"/>
<organism evidence="6 7">
    <name type="scientific">Exiguobacterium aurantiacum</name>
    <dbReference type="NCBI Taxonomy" id="33987"/>
    <lineage>
        <taxon>Bacteria</taxon>
        <taxon>Bacillati</taxon>
        <taxon>Bacillota</taxon>
        <taxon>Bacilli</taxon>
        <taxon>Bacillales</taxon>
        <taxon>Bacillales Family XII. Incertae Sedis</taxon>
        <taxon>Exiguobacterium</taxon>
    </lineage>
</organism>
<accession>A0A377FTW0</accession>
<dbReference type="InterPro" id="IPR027417">
    <property type="entry name" value="P-loop_NTPase"/>
</dbReference>
<sequence length="256" mass="28491">MLLRVNNVQKSYNGQPVLRDVTFTIQAGESVGLIGTSGSGKSTLSRCILGLETLDSGTLHLGGSSWQNASRKETSSMKRRVQAVFQDSSDSFNPRWRLADSILEPLRHFRMIEPSEEPTKLAHLCEIVQLPYTCMSSYPRALSGGQKQRAAIARSLSINPQLVVLDEATTALDTLTQHHIVEMLQSYRHDQSMAFLFISHDLSIVSRLCDRILVLSEGTIVDAFRTDELFDEARHPYTIALRDAFVEKGRSLNGLG</sequence>
<protein>
    <submittedName>
        <fullName evidence="6">Glutathione import ATP-binding protein GsiA</fullName>
        <ecNumber evidence="6">3.6.3.-</ecNumber>
    </submittedName>
</protein>
<comment type="similarity">
    <text evidence="1">Belongs to the ABC transporter superfamily.</text>
</comment>
<dbReference type="AlphaFoldDB" id="A0A377FTW0"/>
<gene>
    <name evidence="6" type="primary">gsiA_2</name>
    <name evidence="6" type="ORF">NCTC13163_01621</name>
</gene>
<dbReference type="OrthoDB" id="9802264at2"/>
<evidence type="ECO:0000256" key="1">
    <source>
        <dbReference type="ARBA" id="ARBA00005417"/>
    </source>
</evidence>
<dbReference type="Proteomes" id="UP000254060">
    <property type="component" value="Unassembled WGS sequence"/>
</dbReference>
<dbReference type="GO" id="GO:0016887">
    <property type="term" value="F:ATP hydrolysis activity"/>
    <property type="evidence" value="ECO:0007669"/>
    <property type="project" value="InterPro"/>
</dbReference>
<dbReference type="CDD" id="cd03257">
    <property type="entry name" value="ABC_NikE_OppD_transporters"/>
    <property type="match status" value="1"/>
</dbReference>
<dbReference type="PROSITE" id="PS50893">
    <property type="entry name" value="ABC_TRANSPORTER_2"/>
    <property type="match status" value="1"/>
</dbReference>
<dbReference type="InterPro" id="IPR050319">
    <property type="entry name" value="ABC_transp_ATP-bind"/>
</dbReference>
<evidence type="ECO:0000259" key="5">
    <source>
        <dbReference type="PROSITE" id="PS50893"/>
    </source>
</evidence>